<evidence type="ECO:0000259" key="3">
    <source>
        <dbReference type="PROSITE" id="PS51186"/>
    </source>
</evidence>
<protein>
    <submittedName>
        <fullName evidence="4">GNAT family N-acetyltransferase</fullName>
    </submittedName>
</protein>
<dbReference type="InterPro" id="IPR050832">
    <property type="entry name" value="Bact_Acetyltransf"/>
</dbReference>
<evidence type="ECO:0000256" key="2">
    <source>
        <dbReference type="ARBA" id="ARBA00023315"/>
    </source>
</evidence>
<proteinExistence type="predicted"/>
<reference evidence="4 5" key="1">
    <citation type="submission" date="2020-09" db="EMBL/GenBank/DDBJ databases">
        <title>Roseomonas.</title>
        <authorList>
            <person name="Zhu W."/>
        </authorList>
    </citation>
    <scope>NUCLEOTIDE SEQUENCE [LARGE SCALE GENOMIC DNA]</scope>
    <source>
        <strain evidence="4 5">1311</strain>
    </source>
</reference>
<dbReference type="EMBL" id="JACTNF010000001">
    <property type="protein sequence ID" value="MBO1073113.1"/>
    <property type="molecule type" value="Genomic_DNA"/>
</dbReference>
<dbReference type="CDD" id="cd04301">
    <property type="entry name" value="NAT_SF"/>
    <property type="match status" value="1"/>
</dbReference>
<evidence type="ECO:0000256" key="1">
    <source>
        <dbReference type="ARBA" id="ARBA00022679"/>
    </source>
</evidence>
<dbReference type="PROSITE" id="PS51186">
    <property type="entry name" value="GNAT"/>
    <property type="match status" value="1"/>
</dbReference>
<accession>A0ABS3K912</accession>
<dbReference type="PANTHER" id="PTHR43877">
    <property type="entry name" value="AMINOALKYLPHOSPHONATE N-ACETYLTRANSFERASE-RELATED-RELATED"/>
    <property type="match status" value="1"/>
</dbReference>
<sequence>MRLARPEEASALAALVERAYAPYVPVIGIRPLPMEGDYPARVAAGQAWVLEEDGGILGLLVLEEAPDHLWLDNIAVEPARHGAGIGRQLMRFVLGEAARRGKPEVRLATNEKMARNIGIYRRLGFTEYGRREKLGRRAVLMRRPVG</sequence>
<dbReference type="Pfam" id="PF13508">
    <property type="entry name" value="Acetyltransf_7"/>
    <property type="match status" value="1"/>
</dbReference>
<name>A0ABS3K912_9PROT</name>
<keyword evidence="5" id="KW-1185">Reference proteome</keyword>
<dbReference type="InterPro" id="IPR000182">
    <property type="entry name" value="GNAT_dom"/>
</dbReference>
<dbReference type="RefSeq" id="WP_207444737.1">
    <property type="nucleotide sequence ID" value="NZ_CP061091.1"/>
</dbReference>
<evidence type="ECO:0000313" key="5">
    <source>
        <dbReference type="Proteomes" id="UP001518990"/>
    </source>
</evidence>
<dbReference type="SUPFAM" id="SSF55729">
    <property type="entry name" value="Acyl-CoA N-acyltransferases (Nat)"/>
    <property type="match status" value="1"/>
</dbReference>
<gene>
    <name evidence="4" type="ORF">IAI60_00660</name>
</gene>
<dbReference type="Gene3D" id="3.40.630.30">
    <property type="match status" value="1"/>
</dbReference>
<feature type="domain" description="N-acetyltransferase" evidence="3">
    <location>
        <begin position="1"/>
        <end position="146"/>
    </location>
</feature>
<dbReference type="InterPro" id="IPR016181">
    <property type="entry name" value="Acyl_CoA_acyltransferase"/>
</dbReference>
<keyword evidence="2" id="KW-0012">Acyltransferase</keyword>
<organism evidence="4 5">
    <name type="scientific">Roseomonas marmotae</name>
    <dbReference type="NCBI Taxonomy" id="2768161"/>
    <lineage>
        <taxon>Bacteria</taxon>
        <taxon>Pseudomonadati</taxon>
        <taxon>Pseudomonadota</taxon>
        <taxon>Alphaproteobacteria</taxon>
        <taxon>Acetobacterales</taxon>
        <taxon>Roseomonadaceae</taxon>
        <taxon>Roseomonas</taxon>
    </lineage>
</organism>
<dbReference type="Proteomes" id="UP001518990">
    <property type="component" value="Unassembled WGS sequence"/>
</dbReference>
<evidence type="ECO:0000313" key="4">
    <source>
        <dbReference type="EMBL" id="MBO1073113.1"/>
    </source>
</evidence>
<keyword evidence="1" id="KW-0808">Transferase</keyword>
<comment type="caution">
    <text evidence="4">The sequence shown here is derived from an EMBL/GenBank/DDBJ whole genome shotgun (WGS) entry which is preliminary data.</text>
</comment>